<dbReference type="RefSeq" id="WP_378073722.1">
    <property type="nucleotide sequence ID" value="NZ_JBHSBL010000045.1"/>
</dbReference>
<reference evidence="3" key="1">
    <citation type="journal article" date="2019" name="Int. J. Syst. Evol. Microbiol.">
        <title>The Global Catalogue of Microorganisms (GCM) 10K type strain sequencing project: providing services to taxonomists for standard genome sequencing and annotation.</title>
        <authorList>
            <consortium name="The Broad Institute Genomics Platform"/>
            <consortium name="The Broad Institute Genome Sequencing Center for Infectious Disease"/>
            <person name="Wu L."/>
            <person name="Ma J."/>
        </authorList>
    </citation>
    <scope>NUCLEOTIDE SEQUENCE [LARGE SCALE GENOMIC DNA]</scope>
    <source>
        <strain evidence="3">TBRC 5832</strain>
    </source>
</reference>
<evidence type="ECO:0000313" key="3">
    <source>
        <dbReference type="Proteomes" id="UP001595867"/>
    </source>
</evidence>
<feature type="chain" id="PRO_5045691699" evidence="1">
    <location>
        <begin position="37"/>
        <end position="102"/>
    </location>
</feature>
<sequence length="102" mass="10713">MSATTLRQKLGTGLATTGLLLGGTIAGLAIASPAQAACASDSRTANINYAYAEAHTEDCSYWSNSYAQHGGSSIFSGWYSGWSWARADSGVSLSYAARNYFQ</sequence>
<feature type="signal peptide" evidence="1">
    <location>
        <begin position="1"/>
        <end position="36"/>
    </location>
</feature>
<gene>
    <name evidence="2" type="ORF">ACFO0C_48485</name>
</gene>
<accession>A0ABV8JCZ3</accession>
<dbReference type="Proteomes" id="UP001595867">
    <property type="component" value="Unassembled WGS sequence"/>
</dbReference>
<proteinExistence type="predicted"/>
<keyword evidence="3" id="KW-1185">Reference proteome</keyword>
<protein>
    <submittedName>
        <fullName evidence="2">Uncharacterized protein</fullName>
    </submittedName>
</protein>
<organism evidence="2 3">
    <name type="scientific">Actinoplanes subglobosus</name>
    <dbReference type="NCBI Taxonomy" id="1547892"/>
    <lineage>
        <taxon>Bacteria</taxon>
        <taxon>Bacillati</taxon>
        <taxon>Actinomycetota</taxon>
        <taxon>Actinomycetes</taxon>
        <taxon>Micromonosporales</taxon>
        <taxon>Micromonosporaceae</taxon>
        <taxon>Actinoplanes</taxon>
    </lineage>
</organism>
<keyword evidence="1" id="KW-0732">Signal</keyword>
<evidence type="ECO:0000313" key="2">
    <source>
        <dbReference type="EMBL" id="MFC4072822.1"/>
    </source>
</evidence>
<comment type="caution">
    <text evidence="2">The sequence shown here is derived from an EMBL/GenBank/DDBJ whole genome shotgun (WGS) entry which is preliminary data.</text>
</comment>
<name>A0ABV8JCZ3_9ACTN</name>
<dbReference type="EMBL" id="JBHSBL010000045">
    <property type="protein sequence ID" value="MFC4072822.1"/>
    <property type="molecule type" value="Genomic_DNA"/>
</dbReference>
<evidence type="ECO:0000256" key="1">
    <source>
        <dbReference type="SAM" id="SignalP"/>
    </source>
</evidence>